<dbReference type="InterPro" id="IPR029026">
    <property type="entry name" value="tRNA_m1G_MTases_N"/>
</dbReference>
<evidence type="ECO:0000256" key="7">
    <source>
        <dbReference type="ARBA" id="ARBA00022730"/>
    </source>
</evidence>
<organism evidence="10 12">
    <name type="scientific">Candidatus Methanodesulfokora washburnensis</name>
    <dbReference type="NCBI Taxonomy" id="2478471"/>
    <lineage>
        <taxon>Archaea</taxon>
        <taxon>Thermoproteota</taxon>
        <taxon>Candidatus Korarchaeia</taxon>
        <taxon>Candidatus Korarchaeia incertae sedis</taxon>
        <taxon>Candidatus Methanodesulfokora</taxon>
    </lineage>
</organism>
<dbReference type="PANTHER" id="PTHR12636">
    <property type="entry name" value="NEP1/MRA1"/>
    <property type="match status" value="1"/>
</dbReference>
<keyword evidence="9" id="KW-0472">Membrane</keyword>
<dbReference type="GO" id="GO:0019843">
    <property type="term" value="F:rRNA binding"/>
    <property type="evidence" value="ECO:0007669"/>
    <property type="project" value="UniProtKB-KW"/>
</dbReference>
<evidence type="ECO:0000256" key="6">
    <source>
        <dbReference type="ARBA" id="ARBA00022691"/>
    </source>
</evidence>
<evidence type="ECO:0000313" key="12">
    <source>
        <dbReference type="Proteomes" id="UP000277582"/>
    </source>
</evidence>
<dbReference type="AlphaFoldDB" id="A0A429GIL1"/>
<gene>
    <name evidence="10" type="ORF">D6D85_10190</name>
    <name evidence="11" type="ORF">EF810_04255</name>
</gene>
<dbReference type="EMBL" id="RXII01000066">
    <property type="protein sequence ID" value="RZN61813.1"/>
    <property type="molecule type" value="Genomic_DNA"/>
</dbReference>
<dbReference type="EMBL" id="RCOS01000113">
    <property type="protein sequence ID" value="RSN73626.1"/>
    <property type="molecule type" value="Genomic_DNA"/>
</dbReference>
<reference evidence="10 12" key="1">
    <citation type="submission" date="2018-10" db="EMBL/GenBank/DDBJ databases">
        <title>Co-occurring genomic capacity for anaerobic methane metabolism and dissimilatory sulfite reduction discovered in the Korarchaeota.</title>
        <authorList>
            <person name="Mckay L.J."/>
            <person name="Dlakic M."/>
            <person name="Fields M.W."/>
            <person name="Delmont T.O."/>
            <person name="Eren A.M."/>
            <person name="Jay Z.J."/>
            <person name="Klingelsmith K.B."/>
            <person name="Rusch D.B."/>
            <person name="Inskeep W.P."/>
        </authorList>
    </citation>
    <scope>NUCLEOTIDE SEQUENCE [LARGE SCALE GENOMIC DNA]</scope>
    <source>
        <strain evidence="10 12">MDKW</strain>
    </source>
</reference>
<reference evidence="11 13" key="2">
    <citation type="journal article" date="2019" name="Nat. Microbiol.">
        <title>Wide diversity of methane and short-chain alkane metabolisms in uncultured archaea.</title>
        <authorList>
            <person name="Borrel G."/>
            <person name="Adam P.S."/>
            <person name="McKay L.J."/>
            <person name="Chen L.X."/>
            <person name="Sierra-Garcia I.N."/>
            <person name="Sieber C.M."/>
            <person name="Letourneur Q."/>
            <person name="Ghozlane A."/>
            <person name="Andersen G.L."/>
            <person name="Li W.J."/>
            <person name="Hallam S.J."/>
            <person name="Muyzer G."/>
            <person name="de Oliveira V.M."/>
            <person name="Inskeep W.P."/>
            <person name="Banfield J.F."/>
            <person name="Gribaldo S."/>
        </authorList>
    </citation>
    <scope>NUCLEOTIDE SEQUENCE [LARGE SCALE GENOMIC DNA]</scope>
    <source>
        <strain evidence="11">NM4</strain>
    </source>
</reference>
<evidence type="ECO:0000256" key="9">
    <source>
        <dbReference type="SAM" id="Phobius"/>
    </source>
</evidence>
<keyword evidence="6" id="KW-0949">S-adenosyl-L-methionine</keyword>
<keyword evidence="7" id="KW-0699">rRNA-binding</keyword>
<comment type="similarity">
    <text evidence="1">Belongs to the class IV-like SAM-binding methyltransferase superfamily. RNA methyltransferase NEP1 family.</text>
</comment>
<dbReference type="Proteomes" id="UP000316217">
    <property type="component" value="Unassembled WGS sequence"/>
</dbReference>
<dbReference type="InterPro" id="IPR005304">
    <property type="entry name" value="Rbsml_bgen_MeTrfase_EMG1/NEP1"/>
</dbReference>
<keyword evidence="3" id="KW-0698">rRNA processing</keyword>
<proteinExistence type="inferred from homology"/>
<evidence type="ECO:0008006" key="14">
    <source>
        <dbReference type="Google" id="ProtNLM"/>
    </source>
</evidence>
<keyword evidence="2" id="KW-0690">Ribosome biogenesis</keyword>
<accession>A0A429GIL1</accession>
<dbReference type="PANTHER" id="PTHR12636:SF5">
    <property type="entry name" value="RIBOSOMAL RNA SMALL SUBUNIT METHYLTRANSFERASE NEP1"/>
    <property type="match status" value="1"/>
</dbReference>
<dbReference type="GO" id="GO:0070037">
    <property type="term" value="F:rRNA (pseudouridine) methyltransferase activity"/>
    <property type="evidence" value="ECO:0007669"/>
    <property type="project" value="InterPro"/>
</dbReference>
<dbReference type="Pfam" id="PF03587">
    <property type="entry name" value="EMG1"/>
    <property type="match status" value="1"/>
</dbReference>
<evidence type="ECO:0000256" key="4">
    <source>
        <dbReference type="ARBA" id="ARBA00022603"/>
    </source>
</evidence>
<evidence type="ECO:0000256" key="5">
    <source>
        <dbReference type="ARBA" id="ARBA00022679"/>
    </source>
</evidence>
<dbReference type="RefSeq" id="WP_125671866.1">
    <property type="nucleotide sequence ID" value="NZ_RCOS01000113.1"/>
</dbReference>
<dbReference type="OrthoDB" id="7612at2157"/>
<evidence type="ECO:0000256" key="1">
    <source>
        <dbReference type="ARBA" id="ARBA00008115"/>
    </source>
</evidence>
<dbReference type="GO" id="GO:0070475">
    <property type="term" value="P:rRNA base methylation"/>
    <property type="evidence" value="ECO:0007669"/>
    <property type="project" value="InterPro"/>
</dbReference>
<keyword evidence="9" id="KW-1133">Transmembrane helix</keyword>
<evidence type="ECO:0000313" key="10">
    <source>
        <dbReference type="EMBL" id="RSN73626.1"/>
    </source>
</evidence>
<keyword evidence="12" id="KW-1185">Reference proteome</keyword>
<evidence type="ECO:0000256" key="2">
    <source>
        <dbReference type="ARBA" id="ARBA00022517"/>
    </source>
</evidence>
<dbReference type="Proteomes" id="UP000277582">
    <property type="component" value="Unassembled WGS sequence"/>
</dbReference>
<sequence>MSLSIVLTDSLLFLDSRGKLIDSSIRKYWKKKGRPDIVHRALLTITDSPLYRTKPFDIYIHTAEGRIFRVEKGIRPPRNYIRFCGLMEQLLKRGYVGPKSNPLICTTFDLDEHLSSVDLVVALSEKGETVDPLHVARCISDLDCAIIVGCFHKGDISPNIMKKSDIKISLADLPLSTSAAIAIFLSLLYYVKRWSAEKNKGKAEENS</sequence>
<keyword evidence="5" id="KW-0808">Transferase</keyword>
<comment type="caution">
    <text evidence="10">The sequence shown here is derived from an EMBL/GenBank/DDBJ whole genome shotgun (WGS) entry which is preliminary data.</text>
</comment>
<dbReference type="InterPro" id="IPR029028">
    <property type="entry name" value="Alpha/beta_knot_MTases"/>
</dbReference>
<feature type="transmembrane region" description="Helical" evidence="9">
    <location>
        <begin position="173"/>
        <end position="191"/>
    </location>
</feature>
<evidence type="ECO:0000313" key="11">
    <source>
        <dbReference type="EMBL" id="RZN61813.1"/>
    </source>
</evidence>
<keyword evidence="4" id="KW-0489">Methyltransferase</keyword>
<evidence type="ECO:0000256" key="8">
    <source>
        <dbReference type="ARBA" id="ARBA00022884"/>
    </source>
</evidence>
<dbReference type="SUPFAM" id="SSF75217">
    <property type="entry name" value="alpha/beta knot"/>
    <property type="match status" value="1"/>
</dbReference>
<protein>
    <recommendedName>
        <fullName evidence="14">16S rRNA methyltransferase</fullName>
    </recommendedName>
</protein>
<evidence type="ECO:0000256" key="3">
    <source>
        <dbReference type="ARBA" id="ARBA00022552"/>
    </source>
</evidence>
<dbReference type="Gene3D" id="3.40.1280.10">
    <property type="match status" value="1"/>
</dbReference>
<name>A0A429GIL1_9CREN</name>
<keyword evidence="8" id="KW-0694">RNA-binding</keyword>
<keyword evidence="9" id="KW-0812">Transmembrane</keyword>
<evidence type="ECO:0000313" key="13">
    <source>
        <dbReference type="Proteomes" id="UP000316217"/>
    </source>
</evidence>